<feature type="domain" description="HD" evidence="3">
    <location>
        <begin position="45"/>
        <end position="144"/>
    </location>
</feature>
<dbReference type="Pfam" id="PF19296">
    <property type="entry name" value="RelA_AH_RIS"/>
    <property type="match status" value="1"/>
</dbReference>
<dbReference type="CDD" id="cd00077">
    <property type="entry name" value="HDc"/>
    <property type="match status" value="1"/>
</dbReference>
<gene>
    <name evidence="5" type="ORF">MNBD_NITROSPINAE02-459</name>
</gene>
<accession>A0A3B1C2S1</accession>
<dbReference type="SUPFAM" id="SSF55021">
    <property type="entry name" value="ACT-like"/>
    <property type="match status" value="1"/>
</dbReference>
<organism evidence="5">
    <name type="scientific">hydrothermal vent metagenome</name>
    <dbReference type="NCBI Taxonomy" id="652676"/>
    <lineage>
        <taxon>unclassified sequences</taxon>
        <taxon>metagenomes</taxon>
        <taxon>ecological metagenomes</taxon>
    </lineage>
</organism>
<dbReference type="PROSITE" id="PS51880">
    <property type="entry name" value="TGS"/>
    <property type="match status" value="1"/>
</dbReference>
<dbReference type="GO" id="GO:0015969">
    <property type="term" value="P:guanosine tetraphosphate metabolic process"/>
    <property type="evidence" value="ECO:0007669"/>
    <property type="project" value="InterPro"/>
</dbReference>
<evidence type="ECO:0000259" key="4">
    <source>
        <dbReference type="PROSITE" id="PS51880"/>
    </source>
</evidence>
<feature type="domain" description="TGS" evidence="4">
    <location>
        <begin position="385"/>
        <end position="446"/>
    </location>
</feature>
<dbReference type="SUPFAM" id="SSF109604">
    <property type="entry name" value="HD-domain/PDEase-like"/>
    <property type="match status" value="1"/>
</dbReference>
<dbReference type="InterPro" id="IPR003607">
    <property type="entry name" value="HD/PDEase_dom"/>
</dbReference>
<comment type="similarity">
    <text evidence="1">Belongs to the RelA/SpoT family.</text>
</comment>
<keyword evidence="5" id="KW-0808">Transferase</keyword>
<dbReference type="InterPro" id="IPR012675">
    <property type="entry name" value="Beta-grasp_dom_sf"/>
</dbReference>
<dbReference type="InterPro" id="IPR002912">
    <property type="entry name" value="ACT_dom"/>
</dbReference>
<dbReference type="SUPFAM" id="SSF81271">
    <property type="entry name" value="TGS-like"/>
    <property type="match status" value="1"/>
</dbReference>
<dbReference type="SMART" id="SM00471">
    <property type="entry name" value="HDc"/>
    <property type="match status" value="1"/>
</dbReference>
<evidence type="ECO:0000256" key="1">
    <source>
        <dbReference type="ARBA" id="ARBA00007476"/>
    </source>
</evidence>
<evidence type="ECO:0000313" key="5">
    <source>
        <dbReference type="EMBL" id="VAX18118.1"/>
    </source>
</evidence>
<name>A0A3B1C2S1_9ZZZZ</name>
<dbReference type="FunFam" id="1.10.3210.10:FF:000001">
    <property type="entry name" value="GTP pyrophosphokinase RelA"/>
    <property type="match status" value="1"/>
</dbReference>
<dbReference type="PROSITE" id="PS51671">
    <property type="entry name" value="ACT"/>
    <property type="match status" value="1"/>
</dbReference>
<dbReference type="InterPro" id="IPR004811">
    <property type="entry name" value="RelA/Spo_fam"/>
</dbReference>
<feature type="domain" description="ACT" evidence="2">
    <location>
        <begin position="646"/>
        <end position="720"/>
    </location>
</feature>
<dbReference type="PANTHER" id="PTHR21262:SF36">
    <property type="entry name" value="BIFUNCTIONAL (P)PPGPP SYNTHASE_HYDROLASE SPOT"/>
    <property type="match status" value="1"/>
</dbReference>
<dbReference type="PROSITE" id="PS51831">
    <property type="entry name" value="HD"/>
    <property type="match status" value="1"/>
</dbReference>
<dbReference type="PANTHER" id="PTHR21262">
    <property type="entry name" value="GUANOSINE-3',5'-BIS DIPHOSPHATE 3'-PYROPHOSPHOHYDROLASE"/>
    <property type="match status" value="1"/>
</dbReference>
<keyword evidence="5" id="KW-0418">Kinase</keyword>
<dbReference type="CDD" id="cd04876">
    <property type="entry name" value="ACT_RelA-SpoT"/>
    <property type="match status" value="1"/>
</dbReference>
<dbReference type="EC" id="3.1.7.2" evidence="5"/>
<dbReference type="Pfam" id="PF13291">
    <property type="entry name" value="ACT_4"/>
    <property type="match status" value="1"/>
</dbReference>
<dbReference type="GO" id="GO:0008728">
    <property type="term" value="F:GTP diphosphokinase activity"/>
    <property type="evidence" value="ECO:0007669"/>
    <property type="project" value="UniProtKB-EC"/>
</dbReference>
<dbReference type="InterPro" id="IPR004095">
    <property type="entry name" value="TGS"/>
</dbReference>
<dbReference type="Pfam" id="PF02824">
    <property type="entry name" value="TGS"/>
    <property type="match status" value="1"/>
</dbReference>
<dbReference type="InterPro" id="IPR033655">
    <property type="entry name" value="TGS_RelA/SpoT"/>
</dbReference>
<dbReference type="InterPro" id="IPR006674">
    <property type="entry name" value="HD_domain"/>
</dbReference>
<dbReference type="SMART" id="SM00954">
    <property type="entry name" value="RelA_SpoT"/>
    <property type="match status" value="1"/>
</dbReference>
<dbReference type="Gene3D" id="3.10.20.30">
    <property type="match status" value="1"/>
</dbReference>
<dbReference type="GO" id="GO:0016301">
    <property type="term" value="F:kinase activity"/>
    <property type="evidence" value="ECO:0007669"/>
    <property type="project" value="UniProtKB-KW"/>
</dbReference>
<dbReference type="Gene3D" id="1.10.3210.10">
    <property type="entry name" value="Hypothetical protein af1432"/>
    <property type="match status" value="1"/>
</dbReference>
<reference evidence="5" key="1">
    <citation type="submission" date="2018-06" db="EMBL/GenBank/DDBJ databases">
        <authorList>
            <person name="Zhirakovskaya E."/>
        </authorList>
    </citation>
    <scope>NUCLEOTIDE SEQUENCE</scope>
</reference>
<dbReference type="Gene3D" id="3.30.70.260">
    <property type="match status" value="1"/>
</dbReference>
<dbReference type="Gene3D" id="3.30.460.10">
    <property type="entry name" value="Beta Polymerase, domain 2"/>
    <property type="match status" value="1"/>
</dbReference>
<dbReference type="CDD" id="cd05399">
    <property type="entry name" value="NT_Rel-Spo_like"/>
    <property type="match status" value="1"/>
</dbReference>
<dbReference type="SUPFAM" id="SSF81301">
    <property type="entry name" value="Nucleotidyltransferase"/>
    <property type="match status" value="1"/>
</dbReference>
<dbReference type="GO" id="GO:0008893">
    <property type="term" value="F:guanosine-3',5'-bis(diphosphate) 3'-diphosphatase activity"/>
    <property type="evidence" value="ECO:0007669"/>
    <property type="project" value="UniProtKB-EC"/>
</dbReference>
<dbReference type="GO" id="GO:0005886">
    <property type="term" value="C:plasma membrane"/>
    <property type="evidence" value="ECO:0007669"/>
    <property type="project" value="TreeGrafter"/>
</dbReference>
<keyword evidence="5" id="KW-0378">Hydrolase</keyword>
<evidence type="ECO:0000259" key="3">
    <source>
        <dbReference type="PROSITE" id="PS51831"/>
    </source>
</evidence>
<dbReference type="InterPro" id="IPR007685">
    <property type="entry name" value="RelA_SpoT"/>
</dbReference>
<dbReference type="Pfam" id="PF04607">
    <property type="entry name" value="RelA_SpoT"/>
    <property type="match status" value="1"/>
</dbReference>
<dbReference type="CDD" id="cd01668">
    <property type="entry name" value="TGS_RSH"/>
    <property type="match status" value="1"/>
</dbReference>
<evidence type="ECO:0000259" key="2">
    <source>
        <dbReference type="PROSITE" id="PS51671"/>
    </source>
</evidence>
<dbReference type="EMBL" id="UOGE01000032">
    <property type="protein sequence ID" value="VAX18118.1"/>
    <property type="molecule type" value="Genomic_DNA"/>
</dbReference>
<dbReference type="FunFam" id="3.10.20.30:FF:000002">
    <property type="entry name" value="GTP pyrophosphokinase (RelA/SpoT)"/>
    <property type="match status" value="1"/>
</dbReference>
<sequence>MIRPEFIVEELIKYMPDANLDMVWQAYAFAARCHKGQKRVSGEPYLNHPLEVSYILAQMKLGYISITAGLLHDTIEDTFATEKEIREMFGEEVWGLVDGVTKLSLIESSTMEERQAENVRKMILAMSKDIRVILIKLADRIHNMRTLDYLKPAKQKRVAQETLDIYAPLANRLGMGWIKTELENLSFKYLHPVEYSKIKHSVAEHEQEREEYIASIAREIEEKLKDEGVKVTVEARSKHLFSIYSKMEKQKIGLDEVYDLLGVRIITNTDIECYTALGLIHSMYKPIPGKFDDYIGIPKENMYQSLHTTVVGPEGKAVEIQIRSIRMHHISEEGIAAHWRYKTDGAQEGKHDDQIIWLRRLLDWQKEVKNPKEFLEFVKIDLYPDEVYVFTPKQDVKALPKGATPIDFAYAIHTDLGHNLIGAKINGKLASLRHELKNGDIVEILKSAQQHPSRDWLKYVKTSKARTKIGAYIRQAERSRAHDLGKELLEKELLKIKLVPDDYLNDKKLLPYAQTVGYTSLESFFVAIGFGKIKSHQVVRKIAPKEALKKEGKVSITGAIKKLIIRSRRPEKLAGIRIQGMDDMLIRFAHCCDPVPGDKIRGFVSRGRGLIIHTEDCPNAMSFSMDSDRYVAVDWDVKGKEKHLVMISVETEDRTGMLAAVSTAISDLGANITDATIRTDIKKKGSIYISVEIANLSQLQDIMKAVLKQKGVKRVQRVRDRRAFMAARTRGK</sequence>
<dbReference type="InterPro" id="IPR012676">
    <property type="entry name" value="TGS-like"/>
</dbReference>
<dbReference type="InterPro" id="IPR045600">
    <property type="entry name" value="RelA/SpoT_AH_RIS"/>
</dbReference>
<dbReference type="GO" id="GO:0042594">
    <property type="term" value="P:response to starvation"/>
    <property type="evidence" value="ECO:0007669"/>
    <property type="project" value="TreeGrafter"/>
</dbReference>
<dbReference type="InterPro" id="IPR045865">
    <property type="entry name" value="ACT-like_dom_sf"/>
</dbReference>
<dbReference type="FunFam" id="3.30.460.10:FF:000001">
    <property type="entry name" value="GTP pyrophosphokinase RelA"/>
    <property type="match status" value="1"/>
</dbReference>
<dbReference type="NCBIfam" id="TIGR00691">
    <property type="entry name" value="spoT_relA"/>
    <property type="match status" value="1"/>
</dbReference>
<dbReference type="Pfam" id="PF13328">
    <property type="entry name" value="HD_4"/>
    <property type="match status" value="1"/>
</dbReference>
<dbReference type="EC" id="2.7.6.5" evidence="5"/>
<proteinExistence type="inferred from homology"/>
<dbReference type="InterPro" id="IPR043519">
    <property type="entry name" value="NT_sf"/>
</dbReference>
<dbReference type="AlphaFoldDB" id="A0A3B1C2S1"/>
<protein>
    <submittedName>
        <fullName evidence="5">Guanosine-3',5'-bis(Diphosphate) 3'-pyrophosphohydrolase / GTP pyrophosphokinase, (P)ppGpp synthetase II</fullName>
        <ecNumber evidence="5">2.7.6.5</ecNumber>
        <ecNumber evidence="5">3.1.7.2</ecNumber>
    </submittedName>
</protein>